<protein>
    <submittedName>
        <fullName evidence="4">Hydrogen cyanide synthase subunit HcnC</fullName>
        <ecNumber evidence="4">1.4.99.5</ecNumber>
    </submittedName>
</protein>
<dbReference type="EMBL" id="VSSQ01000852">
    <property type="protein sequence ID" value="MPM02205.1"/>
    <property type="molecule type" value="Genomic_DNA"/>
</dbReference>
<accession>A0A644WED0</accession>
<dbReference type="Gene3D" id="3.50.50.60">
    <property type="entry name" value="FAD/NAD(P)-binding domain"/>
    <property type="match status" value="1"/>
</dbReference>
<keyword evidence="1 4" id="KW-0560">Oxidoreductase</keyword>
<dbReference type="Pfam" id="PF01266">
    <property type="entry name" value="DAO"/>
    <property type="match status" value="1"/>
</dbReference>
<feature type="transmembrane region" description="Helical" evidence="2">
    <location>
        <begin position="6"/>
        <end position="23"/>
    </location>
</feature>
<feature type="domain" description="FAD dependent oxidoreductase" evidence="3">
    <location>
        <begin position="6"/>
        <end position="369"/>
    </location>
</feature>
<gene>
    <name evidence="4" type="primary">hcnC_3</name>
    <name evidence="4" type="ORF">SDC9_48450</name>
</gene>
<name>A0A644WED0_9ZZZZ</name>
<dbReference type="GO" id="GO:0005737">
    <property type="term" value="C:cytoplasm"/>
    <property type="evidence" value="ECO:0007669"/>
    <property type="project" value="TreeGrafter"/>
</dbReference>
<evidence type="ECO:0000313" key="4">
    <source>
        <dbReference type="EMBL" id="MPM02205.1"/>
    </source>
</evidence>
<sequence>MTRSADVLVIGGGIIGLSCGFYLSKRGKRVFVLDTGGFADGASGACDDMILFQSKKPGINLELTFESLELYKSLLTELGGDLGFANLGGMVLIENQQELEIMEEFVAQQRSYGLDVEVIDKREMLKKQPFLSDHIIASTYSRMDSQVDPFAVMRGFERKGTSYGMKVFRRNGVVGIDRIGTGDFQVSTVDGTIFQAPVVINAAGTWAGQIGAMVAANVPITPKRGQIVITERVPPIGDTNIWSAKYLVTKLRSDVVVDLNEDERSLGLSLALTRSGGDTYLIGSTREFVGFDKRTTIAGIRAIINQTLKVVPKLREVNFIRSIAGLRPSTPDGRMLLGEHAGIEGFFTAAGHEGDGIALAPITGKLLASMVCHDPVDHRLDELSPNRFAKS</sequence>
<dbReference type="Gene3D" id="3.30.9.10">
    <property type="entry name" value="D-Amino Acid Oxidase, subunit A, domain 2"/>
    <property type="match status" value="1"/>
</dbReference>
<proteinExistence type="predicted"/>
<dbReference type="PANTHER" id="PTHR13847">
    <property type="entry name" value="SARCOSINE DEHYDROGENASE-RELATED"/>
    <property type="match status" value="1"/>
</dbReference>
<dbReference type="SUPFAM" id="SSF51905">
    <property type="entry name" value="FAD/NAD(P)-binding domain"/>
    <property type="match status" value="1"/>
</dbReference>
<evidence type="ECO:0000256" key="2">
    <source>
        <dbReference type="SAM" id="Phobius"/>
    </source>
</evidence>
<evidence type="ECO:0000259" key="3">
    <source>
        <dbReference type="Pfam" id="PF01266"/>
    </source>
</evidence>
<dbReference type="PANTHER" id="PTHR13847:SF287">
    <property type="entry name" value="FAD-DEPENDENT OXIDOREDUCTASE DOMAIN-CONTAINING PROTEIN 1"/>
    <property type="match status" value="1"/>
</dbReference>
<dbReference type="InterPro" id="IPR036188">
    <property type="entry name" value="FAD/NAD-bd_sf"/>
</dbReference>
<dbReference type="EC" id="1.4.99.5" evidence="4"/>
<dbReference type="PROSITE" id="PS51257">
    <property type="entry name" value="PROKAR_LIPOPROTEIN"/>
    <property type="match status" value="1"/>
</dbReference>
<dbReference type="GO" id="GO:0050622">
    <property type="term" value="F:glycine dehydrogenase (cyanide-forming) activity"/>
    <property type="evidence" value="ECO:0007669"/>
    <property type="project" value="UniProtKB-EC"/>
</dbReference>
<organism evidence="4">
    <name type="scientific">bioreactor metagenome</name>
    <dbReference type="NCBI Taxonomy" id="1076179"/>
    <lineage>
        <taxon>unclassified sequences</taxon>
        <taxon>metagenomes</taxon>
        <taxon>ecological metagenomes</taxon>
    </lineage>
</organism>
<evidence type="ECO:0000256" key="1">
    <source>
        <dbReference type="ARBA" id="ARBA00023002"/>
    </source>
</evidence>
<reference evidence="4" key="1">
    <citation type="submission" date="2019-08" db="EMBL/GenBank/DDBJ databases">
        <authorList>
            <person name="Kucharzyk K."/>
            <person name="Murdoch R.W."/>
            <person name="Higgins S."/>
            <person name="Loffler F."/>
        </authorList>
    </citation>
    <scope>NUCLEOTIDE SEQUENCE</scope>
</reference>
<dbReference type="InterPro" id="IPR006076">
    <property type="entry name" value="FAD-dep_OxRdtase"/>
</dbReference>
<keyword evidence="2" id="KW-1133">Transmembrane helix</keyword>
<comment type="caution">
    <text evidence="4">The sequence shown here is derived from an EMBL/GenBank/DDBJ whole genome shotgun (WGS) entry which is preliminary data.</text>
</comment>
<keyword evidence="2" id="KW-0472">Membrane</keyword>
<dbReference type="SUPFAM" id="SSF54373">
    <property type="entry name" value="FAD-linked reductases, C-terminal domain"/>
    <property type="match status" value="1"/>
</dbReference>
<keyword evidence="2" id="KW-0812">Transmembrane</keyword>
<dbReference type="AlphaFoldDB" id="A0A644WED0"/>